<dbReference type="RefSeq" id="WP_279523386.1">
    <property type="nucleotide sequence ID" value="NZ_JARVII010000001.1"/>
</dbReference>
<dbReference type="AlphaFoldDB" id="A0AAW6RHS8"/>
<dbReference type="Proteomes" id="UP001237156">
    <property type="component" value="Unassembled WGS sequence"/>
</dbReference>
<evidence type="ECO:0000313" key="2">
    <source>
        <dbReference type="Proteomes" id="UP001237156"/>
    </source>
</evidence>
<comment type="caution">
    <text evidence="1">The sequence shown here is derived from an EMBL/GenBank/DDBJ whole genome shotgun (WGS) entry which is preliminary data.</text>
</comment>
<protein>
    <submittedName>
        <fullName evidence="1">Uncharacterized protein</fullName>
    </submittedName>
</protein>
<keyword evidence="2" id="KW-1185">Reference proteome</keyword>
<evidence type="ECO:0000313" key="1">
    <source>
        <dbReference type="EMBL" id="MDG9698237.1"/>
    </source>
</evidence>
<dbReference type="EMBL" id="JARVII010000001">
    <property type="protein sequence ID" value="MDG9698237.1"/>
    <property type="molecule type" value="Genomic_DNA"/>
</dbReference>
<organism evidence="1 2">
    <name type="scientific">Ottowia cancrivicina</name>
    <dbReference type="NCBI Taxonomy" id="3040346"/>
    <lineage>
        <taxon>Bacteria</taxon>
        <taxon>Pseudomonadati</taxon>
        <taxon>Pseudomonadota</taxon>
        <taxon>Betaproteobacteria</taxon>
        <taxon>Burkholderiales</taxon>
        <taxon>Comamonadaceae</taxon>
        <taxon>Ottowia</taxon>
    </lineage>
</organism>
<accession>A0AAW6RHS8</accession>
<reference evidence="1 2" key="1">
    <citation type="submission" date="2023-04" db="EMBL/GenBank/DDBJ databases">
        <title>Ottowia paracancer sp. nov., isolated from human stomach.</title>
        <authorList>
            <person name="Song Y."/>
        </authorList>
    </citation>
    <scope>NUCLEOTIDE SEQUENCE [LARGE SCALE GENOMIC DNA]</scope>
    <source>
        <strain evidence="1 2">10c7w1</strain>
    </source>
</reference>
<proteinExistence type="predicted"/>
<name>A0AAW6RHS8_9BURK</name>
<gene>
    <name evidence="1" type="ORF">QB898_00620</name>
</gene>
<sequence length="287" mass="33299">MGLVGQGGKAQYPEGHALCFEYLARKFNNLREEAKKKPGKLDPAFRDWYTFAYHVGPRPLDKHQLDRINDSDNYRVGNVRWLHATRQNSNKRGNRHHLYRGRRFTDAELSTLLAKNFKDYSPEAIKKYRQRRAKEGFSNEDITREIFKRHGLPYESSGNPLEDADFSPKYYKKLSEAYRTSSSELTRIAFEIAWLEGKIITLKTDRQNEMDGLVTLNKEDSYKLLCRISDLEDDLQKARNRASKLGVQKIKQDIESTEPETDCGTLTKAMKQQIQWAEDAKTLSANL</sequence>